<accession>A0A4C1YRC7</accession>
<keyword evidence="2" id="KW-1185">Reference proteome</keyword>
<reference evidence="1 2" key="1">
    <citation type="journal article" date="2019" name="Commun. Biol.">
        <title>The bagworm genome reveals a unique fibroin gene that provides high tensile strength.</title>
        <authorList>
            <person name="Kono N."/>
            <person name="Nakamura H."/>
            <person name="Ohtoshi R."/>
            <person name="Tomita M."/>
            <person name="Numata K."/>
            <person name="Arakawa K."/>
        </authorList>
    </citation>
    <scope>NUCLEOTIDE SEQUENCE [LARGE SCALE GENOMIC DNA]</scope>
</reference>
<organism evidence="1 2">
    <name type="scientific">Eumeta variegata</name>
    <name type="common">Bagworm moth</name>
    <name type="synonym">Eumeta japonica</name>
    <dbReference type="NCBI Taxonomy" id="151549"/>
    <lineage>
        <taxon>Eukaryota</taxon>
        <taxon>Metazoa</taxon>
        <taxon>Ecdysozoa</taxon>
        <taxon>Arthropoda</taxon>
        <taxon>Hexapoda</taxon>
        <taxon>Insecta</taxon>
        <taxon>Pterygota</taxon>
        <taxon>Neoptera</taxon>
        <taxon>Endopterygota</taxon>
        <taxon>Lepidoptera</taxon>
        <taxon>Glossata</taxon>
        <taxon>Ditrysia</taxon>
        <taxon>Tineoidea</taxon>
        <taxon>Psychidae</taxon>
        <taxon>Oiketicinae</taxon>
        <taxon>Eumeta</taxon>
    </lineage>
</organism>
<proteinExistence type="predicted"/>
<comment type="caution">
    <text evidence="1">The sequence shown here is derived from an EMBL/GenBank/DDBJ whole genome shotgun (WGS) entry which is preliminary data.</text>
</comment>
<sequence length="90" mass="10813">MERPVKFQDLAQFEDIYVIFLGETKMLSPTRVTAPKLRHFVTYRRDEIFTRCMACRGTAVLIRRDAWHALDGRAYQLRVHAHDRRNSWLY</sequence>
<dbReference type="Proteomes" id="UP000299102">
    <property type="component" value="Unassembled WGS sequence"/>
</dbReference>
<name>A0A4C1YRC7_EUMVA</name>
<gene>
    <name evidence="1" type="ORF">EVAR_50704_1</name>
</gene>
<dbReference type="AlphaFoldDB" id="A0A4C1YRC7"/>
<dbReference type="EMBL" id="BGZK01001331">
    <property type="protein sequence ID" value="GBP77444.1"/>
    <property type="molecule type" value="Genomic_DNA"/>
</dbReference>
<evidence type="ECO:0000313" key="1">
    <source>
        <dbReference type="EMBL" id="GBP77444.1"/>
    </source>
</evidence>
<evidence type="ECO:0000313" key="2">
    <source>
        <dbReference type="Proteomes" id="UP000299102"/>
    </source>
</evidence>
<protein>
    <submittedName>
        <fullName evidence="1">Uncharacterized protein</fullName>
    </submittedName>
</protein>